<evidence type="ECO:0000313" key="2">
    <source>
        <dbReference type="EMBL" id="CAF3375611.1"/>
    </source>
</evidence>
<dbReference type="Gene3D" id="3.30.420.10">
    <property type="entry name" value="Ribonuclease H-like superfamily/Ribonuclease H"/>
    <property type="match status" value="1"/>
</dbReference>
<comment type="caution">
    <text evidence="2">The sequence shown here is derived from an EMBL/GenBank/DDBJ whole genome shotgun (WGS) entry which is preliminary data.</text>
</comment>
<proteinExistence type="predicted"/>
<organism evidence="2 3">
    <name type="scientific">Rotaria socialis</name>
    <dbReference type="NCBI Taxonomy" id="392032"/>
    <lineage>
        <taxon>Eukaryota</taxon>
        <taxon>Metazoa</taxon>
        <taxon>Spiralia</taxon>
        <taxon>Gnathifera</taxon>
        <taxon>Rotifera</taxon>
        <taxon>Eurotatoria</taxon>
        <taxon>Bdelloidea</taxon>
        <taxon>Philodinida</taxon>
        <taxon>Philodinidae</taxon>
        <taxon>Rotaria</taxon>
    </lineage>
</organism>
<dbReference type="InterPro" id="IPR001584">
    <property type="entry name" value="Integrase_cat-core"/>
</dbReference>
<dbReference type="AlphaFoldDB" id="A0A817Y991"/>
<gene>
    <name evidence="2" type="ORF">FME351_LOCUS6753</name>
</gene>
<reference evidence="2" key="1">
    <citation type="submission" date="2021-02" db="EMBL/GenBank/DDBJ databases">
        <authorList>
            <person name="Nowell W R."/>
        </authorList>
    </citation>
    <scope>NUCLEOTIDE SEQUENCE</scope>
</reference>
<dbReference type="InterPro" id="IPR012337">
    <property type="entry name" value="RNaseH-like_sf"/>
</dbReference>
<name>A0A817Y991_9BILA</name>
<dbReference type="Proteomes" id="UP000663869">
    <property type="component" value="Unassembled WGS sequence"/>
</dbReference>
<dbReference type="SUPFAM" id="SSF53098">
    <property type="entry name" value="Ribonuclease H-like"/>
    <property type="match status" value="1"/>
</dbReference>
<evidence type="ECO:0000313" key="3">
    <source>
        <dbReference type="Proteomes" id="UP000663869"/>
    </source>
</evidence>
<sequence>MQIAAYDVDIQHRPGADDANCDTLSRGPVDDSSISNNLLSSPDSSSSSSFRDPAYLLVLDYFSHASLPPPQLSIPISLHNNFTTSSTIASPHSFPSFISFANVHFGDNIHLYDDIRTAQWQDPKPIPLLNYLQNQQFPDDTILQNIRQLASFHRVIDGALYRVFRPSSSFVDDPSSSITFSDHIPSIDHQQFRLVIPKSKMHELLSLAHDHATSAHLGRRKLFFVFLLDFLGHICVVVLKHTSALANYPNNEVMCRFGFPVRIISDNGVQFLSNIFNNGCHILGIKHLRTPLYHLQSNLCERVNRTLKPLLAALVHNGSKSWDTKLAQITFALRTAPTYVTAREILDISHEKQARQYNRHHRPVQFEPGDLVWVIGLSGIAKVKWRGKKLSPRRDGPYRITQRLSQLTYSLIHTITGQQLSPIDVDRLHPQDYSFTIVD</sequence>
<dbReference type="PROSITE" id="PS50994">
    <property type="entry name" value="INTEGRASE"/>
    <property type="match status" value="1"/>
</dbReference>
<feature type="domain" description="Integrase catalytic" evidence="1">
    <location>
        <begin position="193"/>
        <end position="358"/>
    </location>
</feature>
<dbReference type="PANTHER" id="PTHR37984:SF15">
    <property type="entry name" value="INTEGRASE CATALYTIC DOMAIN-CONTAINING PROTEIN"/>
    <property type="match status" value="1"/>
</dbReference>
<dbReference type="InterPro" id="IPR036397">
    <property type="entry name" value="RNaseH_sf"/>
</dbReference>
<dbReference type="PANTHER" id="PTHR37984">
    <property type="entry name" value="PROTEIN CBG26694"/>
    <property type="match status" value="1"/>
</dbReference>
<dbReference type="GO" id="GO:0003676">
    <property type="term" value="F:nucleic acid binding"/>
    <property type="evidence" value="ECO:0007669"/>
    <property type="project" value="InterPro"/>
</dbReference>
<evidence type="ECO:0000259" key="1">
    <source>
        <dbReference type="PROSITE" id="PS50994"/>
    </source>
</evidence>
<dbReference type="InterPro" id="IPR050951">
    <property type="entry name" value="Retrovirus_Pol_polyprotein"/>
</dbReference>
<protein>
    <recommendedName>
        <fullName evidence="1">Integrase catalytic domain-containing protein</fullName>
    </recommendedName>
</protein>
<dbReference type="EMBL" id="CAJNYU010000591">
    <property type="protein sequence ID" value="CAF3375611.1"/>
    <property type="molecule type" value="Genomic_DNA"/>
</dbReference>
<dbReference type="GO" id="GO:0015074">
    <property type="term" value="P:DNA integration"/>
    <property type="evidence" value="ECO:0007669"/>
    <property type="project" value="InterPro"/>
</dbReference>
<accession>A0A817Y991</accession>